<dbReference type="EMBL" id="DTHB01000049">
    <property type="protein sequence ID" value="HGB15072.1"/>
    <property type="molecule type" value="Genomic_DNA"/>
</dbReference>
<proteinExistence type="predicted"/>
<accession>A0A7C3WN36</accession>
<organism evidence="1">
    <name type="scientific">Desulfobacca acetoxidans</name>
    <dbReference type="NCBI Taxonomy" id="60893"/>
    <lineage>
        <taxon>Bacteria</taxon>
        <taxon>Pseudomonadati</taxon>
        <taxon>Thermodesulfobacteriota</taxon>
        <taxon>Desulfobaccia</taxon>
        <taxon>Desulfobaccales</taxon>
        <taxon>Desulfobaccaceae</taxon>
        <taxon>Desulfobacca</taxon>
    </lineage>
</organism>
<dbReference type="AlphaFoldDB" id="A0A7C3WN36"/>
<comment type="caution">
    <text evidence="1">The sequence shown here is derived from an EMBL/GenBank/DDBJ whole genome shotgun (WGS) entry which is preliminary data.</text>
</comment>
<sequence length="117" mass="12525">MSGENKVIVKVLDLPGGSSPCPCLLPAGGPEYLDFMQQKVGFLESALEKAYPGRTEVLYLNLLEHPEERESPAGQLLVTGQSCSPLVLIDSEVRFAGAILISQIVKEVGRLLADGKS</sequence>
<gene>
    <name evidence="1" type="ORF">ENV62_07550</name>
</gene>
<reference evidence="1" key="1">
    <citation type="journal article" date="2020" name="mSystems">
        <title>Genome- and Community-Level Interaction Insights into Carbon Utilization and Element Cycling Functions of Hydrothermarchaeota in Hydrothermal Sediment.</title>
        <authorList>
            <person name="Zhou Z."/>
            <person name="Liu Y."/>
            <person name="Xu W."/>
            <person name="Pan J."/>
            <person name="Luo Z.H."/>
            <person name="Li M."/>
        </authorList>
    </citation>
    <scope>NUCLEOTIDE SEQUENCE [LARGE SCALE GENOMIC DNA]</scope>
    <source>
        <strain evidence="1">SpSt-776</strain>
    </source>
</reference>
<protein>
    <submittedName>
        <fullName evidence="1">Uncharacterized protein</fullName>
    </submittedName>
</protein>
<evidence type="ECO:0000313" key="1">
    <source>
        <dbReference type="EMBL" id="HGB15072.1"/>
    </source>
</evidence>
<name>A0A7C3WN36_9BACT</name>